<feature type="transmembrane region" description="Helical" evidence="1">
    <location>
        <begin position="88"/>
        <end position="106"/>
    </location>
</feature>
<gene>
    <name evidence="3" type="ORF">FB555_000869</name>
</gene>
<keyword evidence="1" id="KW-0472">Membrane</keyword>
<name>A0A7W3PP25_9MICO</name>
<keyword evidence="1" id="KW-1133">Transmembrane helix</keyword>
<accession>A0A7W3PP25</accession>
<dbReference type="Pfam" id="PF01476">
    <property type="entry name" value="LysM"/>
    <property type="match status" value="1"/>
</dbReference>
<proteinExistence type="predicted"/>
<keyword evidence="1" id="KW-0812">Transmembrane</keyword>
<reference evidence="3 4" key="1">
    <citation type="submission" date="2020-07" db="EMBL/GenBank/DDBJ databases">
        <title>Sequencing the genomes of 1000 actinobacteria strains.</title>
        <authorList>
            <person name="Klenk H.-P."/>
        </authorList>
    </citation>
    <scope>NUCLEOTIDE SEQUENCE [LARGE SCALE GENOMIC DNA]</scope>
    <source>
        <strain evidence="3 4">DSM 23737</strain>
    </source>
</reference>
<evidence type="ECO:0000313" key="4">
    <source>
        <dbReference type="Proteomes" id="UP000524237"/>
    </source>
</evidence>
<organism evidence="3 4">
    <name type="scientific">Alpinimonas psychrophila</name>
    <dbReference type="NCBI Taxonomy" id="748908"/>
    <lineage>
        <taxon>Bacteria</taxon>
        <taxon>Bacillati</taxon>
        <taxon>Actinomycetota</taxon>
        <taxon>Actinomycetes</taxon>
        <taxon>Micrococcales</taxon>
        <taxon>Microbacteriaceae</taxon>
        <taxon>Alpinimonas</taxon>
    </lineage>
</organism>
<dbReference type="RefSeq" id="WP_246323513.1">
    <property type="nucleotide sequence ID" value="NZ_JACGWU010000001.1"/>
</dbReference>
<feature type="domain" description="LysM" evidence="2">
    <location>
        <begin position="126"/>
        <end position="172"/>
    </location>
</feature>
<dbReference type="Proteomes" id="UP000524237">
    <property type="component" value="Unassembled WGS sequence"/>
</dbReference>
<dbReference type="Gene3D" id="3.10.350.10">
    <property type="entry name" value="LysM domain"/>
    <property type="match status" value="1"/>
</dbReference>
<dbReference type="InterPro" id="IPR036779">
    <property type="entry name" value="LysM_dom_sf"/>
</dbReference>
<sequence length="177" mass="17934">MSAALAFTAMTHRPSGFGSDGDGYIDEPCSSGQVKPGSALGSNVSGAGQSDNVIFVNFLPAAPAALAAPVAGTAPRTSLRLTRRGRRVMAALVALPIVIAAFVFALNGGGAIATAETAPNSFAYVTVEAGQSLWQLASALAPAADPRDVIAEIVSLNQINGDIQPGQRLAIPQAYSK</sequence>
<keyword evidence="4" id="KW-1185">Reference proteome</keyword>
<dbReference type="EMBL" id="JACGWU010000001">
    <property type="protein sequence ID" value="MBA8828798.1"/>
    <property type="molecule type" value="Genomic_DNA"/>
</dbReference>
<comment type="caution">
    <text evidence="3">The sequence shown here is derived from an EMBL/GenBank/DDBJ whole genome shotgun (WGS) entry which is preliminary data.</text>
</comment>
<evidence type="ECO:0000313" key="3">
    <source>
        <dbReference type="EMBL" id="MBA8828798.1"/>
    </source>
</evidence>
<dbReference type="InterPro" id="IPR018392">
    <property type="entry name" value="LysM"/>
</dbReference>
<dbReference type="AlphaFoldDB" id="A0A7W3PP25"/>
<evidence type="ECO:0000259" key="2">
    <source>
        <dbReference type="Pfam" id="PF01476"/>
    </source>
</evidence>
<evidence type="ECO:0000256" key="1">
    <source>
        <dbReference type="SAM" id="Phobius"/>
    </source>
</evidence>
<protein>
    <recommendedName>
        <fullName evidence="2">LysM domain-containing protein</fullName>
    </recommendedName>
</protein>